<dbReference type="Proteomes" id="UP001177021">
    <property type="component" value="Unassembled WGS sequence"/>
</dbReference>
<protein>
    <submittedName>
        <fullName evidence="1">Uncharacterized protein</fullName>
    </submittedName>
</protein>
<proteinExistence type="predicted"/>
<comment type="caution">
    <text evidence="1">The sequence shown here is derived from an EMBL/GenBank/DDBJ whole genome shotgun (WGS) entry which is preliminary data.</text>
</comment>
<name>A0ACB0IHU0_TRIPR</name>
<keyword evidence="2" id="KW-1185">Reference proteome</keyword>
<evidence type="ECO:0000313" key="2">
    <source>
        <dbReference type="Proteomes" id="UP001177021"/>
    </source>
</evidence>
<reference evidence="1" key="1">
    <citation type="submission" date="2023-10" db="EMBL/GenBank/DDBJ databases">
        <authorList>
            <person name="Rodriguez Cubillos JULIANA M."/>
            <person name="De Vega J."/>
        </authorList>
    </citation>
    <scope>NUCLEOTIDE SEQUENCE</scope>
</reference>
<dbReference type="EMBL" id="CASHSV030000001">
    <property type="protein sequence ID" value="CAJ2631705.1"/>
    <property type="molecule type" value="Genomic_DNA"/>
</dbReference>
<accession>A0ACB0IHU0</accession>
<evidence type="ECO:0000313" key="1">
    <source>
        <dbReference type="EMBL" id="CAJ2631705.1"/>
    </source>
</evidence>
<sequence length="287" mass="32914">MNPTTSILSLPEDCISTILSHTSPQDVCRFSLVSTTFVTVSNSNLVWKTFLPSDYEDIVSRAVNQFSLKFITSYKQLYRLLCRSLLIDGGNKSFMLEKYSGKKSYMLSARELSIAWSIDPMFWSWKSAPESESRFSEVIEMRTVNWLEIEGKITTQILTPNTTYAAYLVMKISHRAYGLDNAPSEVSIVIGNKVKRRKAYLCYKDEKKRNMETLFYGNRRNRVVQEQEDGENIQVPCKREDGWMEIEIGEFFSGEGDEEIEMSVMEVGHQLKGGLVLEGIEVRPKNT</sequence>
<gene>
    <name evidence="1" type="ORF">MILVUS5_LOCUS3175</name>
</gene>
<organism evidence="1 2">
    <name type="scientific">Trifolium pratense</name>
    <name type="common">Red clover</name>
    <dbReference type="NCBI Taxonomy" id="57577"/>
    <lineage>
        <taxon>Eukaryota</taxon>
        <taxon>Viridiplantae</taxon>
        <taxon>Streptophyta</taxon>
        <taxon>Embryophyta</taxon>
        <taxon>Tracheophyta</taxon>
        <taxon>Spermatophyta</taxon>
        <taxon>Magnoliopsida</taxon>
        <taxon>eudicotyledons</taxon>
        <taxon>Gunneridae</taxon>
        <taxon>Pentapetalae</taxon>
        <taxon>rosids</taxon>
        <taxon>fabids</taxon>
        <taxon>Fabales</taxon>
        <taxon>Fabaceae</taxon>
        <taxon>Papilionoideae</taxon>
        <taxon>50 kb inversion clade</taxon>
        <taxon>NPAAA clade</taxon>
        <taxon>Hologalegina</taxon>
        <taxon>IRL clade</taxon>
        <taxon>Trifolieae</taxon>
        <taxon>Trifolium</taxon>
    </lineage>
</organism>